<reference evidence="1" key="1">
    <citation type="submission" date="2017-03" db="EMBL/GenBank/DDBJ databases">
        <title>The mitochondrial genome of the carnivorous plant Utricularia reniformis (Lentibulariaceae): structure, comparative analysis and evolutionary landmarks.</title>
        <authorList>
            <person name="Silva S.R."/>
            <person name="Alvarenga D.O."/>
            <person name="Michael T.P."/>
            <person name="Miranda V.F.O."/>
            <person name="Varani A.M."/>
        </authorList>
    </citation>
    <scope>NUCLEOTIDE SEQUENCE</scope>
</reference>
<keyword evidence="1" id="KW-0496">Mitochondrion</keyword>
<geneLocation type="mitochondrion" evidence="1"/>
<dbReference type="EMBL" id="KY774314">
    <property type="protein sequence ID" value="ART32425.1"/>
    <property type="molecule type" value="Genomic_DNA"/>
</dbReference>
<dbReference type="AlphaFoldDB" id="A0A1Y0B4P0"/>
<sequence length="65" mass="7765">MKVNFKHSSSKGNRRGKEKQFLMIFRVLLRSRWSPSTMSISIWLMVISHEELGLAQSWKFLKRKL</sequence>
<organism evidence="1">
    <name type="scientific">Utricularia reniformis</name>
    <dbReference type="NCBI Taxonomy" id="192314"/>
    <lineage>
        <taxon>Eukaryota</taxon>
        <taxon>Viridiplantae</taxon>
        <taxon>Streptophyta</taxon>
        <taxon>Embryophyta</taxon>
        <taxon>Tracheophyta</taxon>
        <taxon>Spermatophyta</taxon>
        <taxon>Magnoliopsida</taxon>
        <taxon>eudicotyledons</taxon>
        <taxon>Gunneridae</taxon>
        <taxon>Pentapetalae</taxon>
        <taxon>asterids</taxon>
        <taxon>lamiids</taxon>
        <taxon>Lamiales</taxon>
        <taxon>Lentibulariaceae</taxon>
        <taxon>Utricularia</taxon>
    </lineage>
</organism>
<gene>
    <name evidence="1" type="ORF">AEK19_MT2280</name>
</gene>
<evidence type="ECO:0000313" key="1">
    <source>
        <dbReference type="EMBL" id="ART32425.1"/>
    </source>
</evidence>
<name>A0A1Y0B4P0_9LAMI</name>
<accession>A0A1Y0B4P0</accession>
<protein>
    <submittedName>
        <fullName evidence="1">Uncharacterized protein</fullName>
    </submittedName>
</protein>
<proteinExistence type="predicted"/>